<dbReference type="STRING" id="243090.RB5990"/>
<dbReference type="AlphaFoldDB" id="Q7UQZ3"/>
<reference evidence="2 3" key="1">
    <citation type="journal article" date="2003" name="Proc. Natl. Acad. Sci. U.S.A.">
        <title>Complete genome sequence of the marine planctomycete Pirellula sp. strain 1.</title>
        <authorList>
            <person name="Gloeckner F.O."/>
            <person name="Kube M."/>
            <person name="Bauer M."/>
            <person name="Teeling H."/>
            <person name="Lombardot T."/>
            <person name="Ludwig W."/>
            <person name="Gade D."/>
            <person name="Beck A."/>
            <person name="Borzym K."/>
            <person name="Heitmann K."/>
            <person name="Rabus R."/>
            <person name="Schlesner H."/>
            <person name="Amann R."/>
            <person name="Reinhardt R."/>
        </authorList>
    </citation>
    <scope>NUCLEOTIDE SEQUENCE [LARGE SCALE GENOMIC DNA]</scope>
    <source>
        <strain evidence="3">DSM 10527 / NCIMB 13988 / SH1</strain>
    </source>
</reference>
<feature type="region of interest" description="Disordered" evidence="1">
    <location>
        <begin position="30"/>
        <end position="51"/>
    </location>
</feature>
<evidence type="ECO:0000313" key="2">
    <source>
        <dbReference type="EMBL" id="CAD74549.1"/>
    </source>
</evidence>
<organism evidence="2 3">
    <name type="scientific">Rhodopirellula baltica (strain DSM 10527 / NCIMB 13988 / SH1)</name>
    <dbReference type="NCBI Taxonomy" id="243090"/>
    <lineage>
        <taxon>Bacteria</taxon>
        <taxon>Pseudomonadati</taxon>
        <taxon>Planctomycetota</taxon>
        <taxon>Planctomycetia</taxon>
        <taxon>Pirellulales</taxon>
        <taxon>Pirellulaceae</taxon>
        <taxon>Rhodopirellula</taxon>
    </lineage>
</organism>
<dbReference type="InParanoid" id="Q7UQZ3"/>
<feature type="compositionally biased region" description="Polar residues" evidence="1">
    <location>
        <begin position="30"/>
        <end position="44"/>
    </location>
</feature>
<dbReference type="EnsemblBacteria" id="CAD74549">
    <property type="protein sequence ID" value="CAD74549"/>
    <property type="gene ID" value="RB5990"/>
</dbReference>
<protein>
    <submittedName>
        <fullName evidence="2">Uncharacterized protein</fullName>
    </submittedName>
</protein>
<dbReference type="HOGENOM" id="CLU_2131551_0_0_0"/>
<dbReference type="Proteomes" id="UP000001025">
    <property type="component" value="Chromosome"/>
</dbReference>
<accession>Q7UQZ3</accession>
<dbReference type="EMBL" id="BX294143">
    <property type="protein sequence ID" value="CAD74549.1"/>
    <property type="molecule type" value="Genomic_DNA"/>
</dbReference>
<name>Q7UQZ3_RHOBA</name>
<evidence type="ECO:0000313" key="3">
    <source>
        <dbReference type="Proteomes" id="UP000001025"/>
    </source>
</evidence>
<keyword evidence="3" id="KW-1185">Reference proteome</keyword>
<gene>
    <name evidence="2" type="ordered locus">RB5990</name>
</gene>
<evidence type="ECO:0000256" key="1">
    <source>
        <dbReference type="SAM" id="MobiDB-lite"/>
    </source>
</evidence>
<sequence>MNHAGNFHFHRRGRCGWEAFKNSLVTSRASVSGTSNPLTPTEGNPATGKARRFPERSFGERLSLLATKWQRAGKIWIRFEELFGFGPVVWIATVGRVTTVECARGCSRSTFAN</sequence>
<dbReference type="KEGG" id="rba:RB5990"/>
<proteinExistence type="predicted"/>